<dbReference type="SUPFAM" id="SSF56024">
    <property type="entry name" value="Phospholipase D/nuclease"/>
    <property type="match status" value="3"/>
</dbReference>
<dbReference type="PIRSF" id="PIRSF009376">
    <property type="entry name" value="Phospholipase_D_euk"/>
    <property type="match status" value="1"/>
</dbReference>
<feature type="domain" description="PLD phosphodiesterase" evidence="8">
    <location>
        <begin position="1276"/>
        <end position="1303"/>
    </location>
</feature>
<organism evidence="11">
    <name type="scientific">Taenia asiatica</name>
    <name type="common">Asian tapeworm</name>
    <dbReference type="NCBI Taxonomy" id="60517"/>
    <lineage>
        <taxon>Eukaryota</taxon>
        <taxon>Metazoa</taxon>
        <taxon>Spiralia</taxon>
        <taxon>Lophotrochozoa</taxon>
        <taxon>Platyhelminthes</taxon>
        <taxon>Cestoda</taxon>
        <taxon>Eucestoda</taxon>
        <taxon>Cyclophyllidea</taxon>
        <taxon>Taeniidae</taxon>
        <taxon>Taenia</taxon>
    </lineage>
</organism>
<dbReference type="PANTHER" id="PTHR18896">
    <property type="entry name" value="PHOSPHOLIPASE D"/>
    <property type="match status" value="1"/>
</dbReference>
<dbReference type="GO" id="GO:0004630">
    <property type="term" value="F:phospholipase D activity"/>
    <property type="evidence" value="ECO:0007669"/>
    <property type="project" value="UniProtKB-UniRule"/>
</dbReference>
<feature type="domain" description="PLD phosphodiesterase" evidence="8">
    <location>
        <begin position="592"/>
        <end position="619"/>
    </location>
</feature>
<feature type="region of interest" description="Disordered" evidence="7">
    <location>
        <begin position="800"/>
        <end position="911"/>
    </location>
</feature>
<dbReference type="InterPro" id="IPR015679">
    <property type="entry name" value="PLipase_D_fam"/>
</dbReference>
<keyword evidence="5" id="KW-0443">Lipid metabolism</keyword>
<dbReference type="CDD" id="cd09138">
    <property type="entry name" value="PLDc_vPLD1_2_yPLD_like_1"/>
    <property type="match status" value="1"/>
</dbReference>
<dbReference type="PANTHER" id="PTHR18896:SF76">
    <property type="entry name" value="PHOSPHOLIPASE"/>
    <property type="match status" value="1"/>
</dbReference>
<dbReference type="InterPro" id="IPR001736">
    <property type="entry name" value="PLipase_D/transphosphatidylase"/>
</dbReference>
<evidence type="ECO:0000313" key="11">
    <source>
        <dbReference type="WBParaSite" id="TASK_0000426801-mRNA-1"/>
    </source>
</evidence>
<dbReference type="Pfam" id="PF00614">
    <property type="entry name" value="PLDc"/>
    <property type="match status" value="1"/>
</dbReference>
<dbReference type="PROSITE" id="PS50035">
    <property type="entry name" value="PLD"/>
    <property type="match status" value="2"/>
</dbReference>
<dbReference type="GO" id="GO:0009395">
    <property type="term" value="P:phospholipid catabolic process"/>
    <property type="evidence" value="ECO:0007669"/>
    <property type="project" value="TreeGrafter"/>
</dbReference>
<dbReference type="OrthoDB" id="14911at2759"/>
<feature type="compositionally biased region" description="Basic residues" evidence="7">
    <location>
        <begin position="753"/>
        <end position="764"/>
    </location>
</feature>
<keyword evidence="4 6" id="KW-0442">Lipid degradation</keyword>
<dbReference type="WBParaSite" id="TASK_0000426801-mRNA-1">
    <property type="protein sequence ID" value="TASK_0000426801-mRNA-1"/>
    <property type="gene ID" value="TASK_0000426801"/>
</dbReference>
<reference evidence="9 10" key="2">
    <citation type="submission" date="2018-11" db="EMBL/GenBank/DDBJ databases">
        <authorList>
            <consortium name="Pathogen Informatics"/>
        </authorList>
    </citation>
    <scope>NUCLEOTIDE SEQUENCE [LARGE SCALE GENOMIC DNA]</scope>
</reference>
<dbReference type="InterPro" id="IPR025202">
    <property type="entry name" value="PLD-like_dom"/>
</dbReference>
<dbReference type="GO" id="GO:0006654">
    <property type="term" value="P:phosphatidic acid biosynthetic process"/>
    <property type="evidence" value="ECO:0007669"/>
    <property type="project" value="InterPro"/>
</dbReference>
<dbReference type="InterPro" id="IPR036871">
    <property type="entry name" value="PX_dom_sf"/>
</dbReference>
<evidence type="ECO:0000256" key="1">
    <source>
        <dbReference type="ARBA" id="ARBA00000798"/>
    </source>
</evidence>
<evidence type="ECO:0000256" key="4">
    <source>
        <dbReference type="ARBA" id="ARBA00022963"/>
    </source>
</evidence>
<feature type="compositionally biased region" description="Basic and acidic residues" evidence="7">
    <location>
        <begin position="814"/>
        <end position="825"/>
    </location>
</feature>
<dbReference type="SMART" id="SM00155">
    <property type="entry name" value="PLDc"/>
    <property type="match status" value="2"/>
</dbReference>
<dbReference type="Gene3D" id="3.30.1520.10">
    <property type="entry name" value="Phox-like domain"/>
    <property type="match status" value="1"/>
</dbReference>
<evidence type="ECO:0000256" key="5">
    <source>
        <dbReference type="ARBA" id="ARBA00023098"/>
    </source>
</evidence>
<dbReference type="EC" id="3.1.4.4" evidence="6"/>
<dbReference type="STRING" id="60517.A0A158R7R3"/>
<evidence type="ECO:0000313" key="10">
    <source>
        <dbReference type="Proteomes" id="UP000282613"/>
    </source>
</evidence>
<evidence type="ECO:0000256" key="6">
    <source>
        <dbReference type="PIRNR" id="PIRNR009376"/>
    </source>
</evidence>
<gene>
    <name evidence="9" type="ORF">TASK_LOCUS4269</name>
</gene>
<evidence type="ECO:0000313" key="9">
    <source>
        <dbReference type="EMBL" id="VDK33158.1"/>
    </source>
</evidence>
<dbReference type="InterPro" id="IPR016555">
    <property type="entry name" value="PLipase_D_euk"/>
</dbReference>
<proteinExistence type="inferred from homology"/>
<dbReference type="SUPFAM" id="SSF64268">
    <property type="entry name" value="PX domain"/>
    <property type="match status" value="1"/>
</dbReference>
<dbReference type="EMBL" id="UYRS01018338">
    <property type="protein sequence ID" value="VDK33158.1"/>
    <property type="molecule type" value="Genomic_DNA"/>
</dbReference>
<evidence type="ECO:0000256" key="7">
    <source>
        <dbReference type="SAM" id="MobiDB-lite"/>
    </source>
</evidence>
<name>A0A158R7R3_TAEAS</name>
<dbReference type="CDD" id="cd09141">
    <property type="entry name" value="PLDc_vPLD1_2_yPLD_like_2"/>
    <property type="match status" value="1"/>
</dbReference>
<keyword evidence="3 6" id="KW-0378">Hydrolase</keyword>
<reference evidence="11" key="1">
    <citation type="submission" date="2016-04" db="UniProtKB">
        <authorList>
            <consortium name="WormBaseParasite"/>
        </authorList>
    </citation>
    <scope>IDENTIFICATION</scope>
</reference>
<comment type="similarity">
    <text evidence="6">Belongs to the phospholipase D family.</text>
</comment>
<sequence length="1471" mass="169030">MDTFIELSFEGSSDDEEDAVDVQDNYFPATGDAFDSGQIYLPNVPIKIKITQVYWTSKFNYLRDRVRSPSFSQHVVDDATIRSEESAPGAASGKVPSRYEITVHHEPYEWKIMKTYNDIFALHREIAFDQVKRRVKRATRTVGSRFHLAPPAESLTKRRLSAFPKRWILTVPEEGMAQRTKLLEEYLQSIVDCKPLRYLEGVMCGKPNQRDCMELQQLQQHWRGRNLHKASFEFCTKPWYAICEGGKLTYVCACVRAGRRTSSRVYAHIRTTARCCVHRGFGARTSNRSCRKYKSAGTSKEHLHFDSKSDAQWLVLKDSYLVMLKPSKLNQQKASPFGQQDDHLMSSQSTLQTFVTTRNTEEPHLIHHQPKTVRRWYHRNRRWRFCKVILMDQLFKYYTEHSAAGTILSIKNMHYEMQLRTQRPNDWVAEMTKVISRTAALDYVQINPNDSFAPVRRDGQILLRATGRYVAPEKENGSSCQNFLAQSKCIDGASYMDAVANGIERAQHEIFITDWWLSPEVFLKRPDGGDRWRLDFLLKRKAEEGVRICILIYREVPQALTINSKHTSSWLSSLHPNIHVIRHPDHIRDLVLLWSHHEKLVVIDQSIAYMGGIDLCYGRWDRQDHPLIDVDKSKPYRRKQVQLQDAAKSAIVALMPVMPVIPMMTEEPTSHISRSDSLSVVLTDLPQEEVDRDRRRRYGSPTSPFAEGRLNFAAIANITMAAHAWRRQTGHNEDLEPGIKVMPDGQMGFRSSMRTRKSARRHRSHGDDGGGAGGGEKVEGGDELEPTMDIQIPNIGRLQVPIDAPRGEPQQGVTDHRHQDPEQRPRRLSSVVPKRVVEFARRRSRSQSVSPPCEAPNRNDTDLSRRPSKPRKSRFYTAEISNGIQNLLARVGSQRRRSPVPKLPESDSDESDDIEFVNLGYAKHRQSRAPFSKLRTGHDATAVYEPREIPVTLGEESKLAELSRRFLFVGKDYENWIFRDADDLHIPEEDRIDRNEVPRMPWHDVGCVVTGSVVSDFARHFIQRWNATRLRKVKRRRSSNKLPIPPMLLPSPPCEPWKQMGIAAVSGRRHAHLVQMQALRSASRWSLVVNRGGGTGGENDFAYEPNNLNITPQFTERSIHNAYIEAIRNSEHYVYIENQFFVSWLNEKTMEQDIQSANNNNCTSPAALESELQPCLVKNTITQALYDRILRAHREKKPYRVYIILPLLPGFQGDAGSRDKGTSIHYELLFIRKSLFHGPTALIPRLRFFIPNPKDYISVCGLRTYETWPDNRLTTEFIYVHSKLMIVDDRKLIIGSANINDRSMLGNRDSELALVAEDVPEMGTLQEAVFAGKKVFVGNAARRFRKSLMAEHLGVLTKESREKTDWNHELLNDPVCDEFYQNVWCRIAEGNMKLFDEVFSCVPSNNMNSFVKVDLIRREEPLYKRDPKKAKELVEGIHGHLVCFPDEFLCEEDLSPPQVSKENVLVTIVWT</sequence>
<dbReference type="GO" id="GO:0035091">
    <property type="term" value="F:phosphatidylinositol binding"/>
    <property type="evidence" value="ECO:0007669"/>
    <property type="project" value="InterPro"/>
</dbReference>
<accession>A0A158R7R3</accession>
<evidence type="ECO:0000256" key="3">
    <source>
        <dbReference type="ARBA" id="ARBA00022801"/>
    </source>
</evidence>
<dbReference type="Pfam" id="PF13091">
    <property type="entry name" value="PLDc_2"/>
    <property type="match status" value="1"/>
</dbReference>
<feature type="region of interest" description="Disordered" evidence="7">
    <location>
        <begin position="731"/>
        <end position="783"/>
    </location>
</feature>
<protein>
    <recommendedName>
        <fullName evidence="6">Phospholipase</fullName>
        <ecNumber evidence="6">3.1.4.4</ecNumber>
    </recommendedName>
</protein>
<keyword evidence="2" id="KW-0677">Repeat</keyword>
<comment type="catalytic activity">
    <reaction evidence="1 6">
        <text>a 1,2-diacyl-sn-glycero-3-phosphocholine + H2O = a 1,2-diacyl-sn-glycero-3-phosphate + choline + H(+)</text>
        <dbReference type="Rhea" id="RHEA:14445"/>
        <dbReference type="ChEBI" id="CHEBI:15354"/>
        <dbReference type="ChEBI" id="CHEBI:15377"/>
        <dbReference type="ChEBI" id="CHEBI:15378"/>
        <dbReference type="ChEBI" id="CHEBI:57643"/>
        <dbReference type="ChEBI" id="CHEBI:58608"/>
        <dbReference type="EC" id="3.1.4.4"/>
    </reaction>
</comment>
<keyword evidence="10" id="KW-1185">Reference proteome</keyword>
<dbReference type="Proteomes" id="UP000282613">
    <property type="component" value="Unassembled WGS sequence"/>
</dbReference>
<dbReference type="GO" id="GO:0035556">
    <property type="term" value="P:intracellular signal transduction"/>
    <property type="evidence" value="ECO:0007669"/>
    <property type="project" value="InterPro"/>
</dbReference>
<dbReference type="Gene3D" id="3.30.870.10">
    <property type="entry name" value="Endonuclease Chain A"/>
    <property type="match status" value="3"/>
</dbReference>
<evidence type="ECO:0000259" key="8">
    <source>
        <dbReference type="PROSITE" id="PS50035"/>
    </source>
</evidence>
<evidence type="ECO:0000256" key="2">
    <source>
        <dbReference type="ARBA" id="ARBA00022737"/>
    </source>
</evidence>